<proteinExistence type="predicted"/>
<feature type="transmembrane region" description="Helical" evidence="2">
    <location>
        <begin position="6"/>
        <end position="23"/>
    </location>
</feature>
<evidence type="ECO:0008006" key="5">
    <source>
        <dbReference type="Google" id="ProtNLM"/>
    </source>
</evidence>
<feature type="region of interest" description="Disordered" evidence="1">
    <location>
        <begin position="70"/>
        <end position="101"/>
    </location>
</feature>
<evidence type="ECO:0000256" key="1">
    <source>
        <dbReference type="SAM" id="MobiDB-lite"/>
    </source>
</evidence>
<evidence type="ECO:0000313" key="4">
    <source>
        <dbReference type="Proteomes" id="UP000597444"/>
    </source>
</evidence>
<keyword evidence="2" id="KW-0812">Transmembrane</keyword>
<comment type="caution">
    <text evidence="3">The sequence shown here is derived from an EMBL/GenBank/DDBJ whole genome shotgun (WGS) entry which is preliminary data.</text>
</comment>
<reference evidence="3" key="1">
    <citation type="submission" date="2020-10" db="EMBL/GenBank/DDBJ databases">
        <title>Taxonomic study of unclassified bacteria belonging to the class Ktedonobacteria.</title>
        <authorList>
            <person name="Yabe S."/>
            <person name="Wang C.M."/>
            <person name="Zheng Y."/>
            <person name="Sakai Y."/>
            <person name="Cavaletti L."/>
            <person name="Monciardini P."/>
            <person name="Donadio S."/>
        </authorList>
    </citation>
    <scope>NUCLEOTIDE SEQUENCE</scope>
    <source>
        <strain evidence="3">ID150040</strain>
    </source>
</reference>
<organism evidence="3 4">
    <name type="scientific">Reticulibacter mediterranei</name>
    <dbReference type="NCBI Taxonomy" id="2778369"/>
    <lineage>
        <taxon>Bacteria</taxon>
        <taxon>Bacillati</taxon>
        <taxon>Chloroflexota</taxon>
        <taxon>Ktedonobacteria</taxon>
        <taxon>Ktedonobacterales</taxon>
        <taxon>Reticulibacteraceae</taxon>
        <taxon>Reticulibacter</taxon>
    </lineage>
</organism>
<gene>
    <name evidence="3" type="ORF">KSF_053990</name>
</gene>
<name>A0A8J3IIU8_9CHLR</name>
<sequence length="101" mass="11211">MNKFFNAVLIGVGIGLLIAPMPGRDMRQLLRSRFQQLMGQSDQMEAYQVSEGQPSATYSNLKQTAETAMNTKTEDTLTAKTPGSYEPAYPEYVNPERTSNS</sequence>
<dbReference type="Proteomes" id="UP000597444">
    <property type="component" value="Unassembled WGS sequence"/>
</dbReference>
<dbReference type="RefSeq" id="WP_220206036.1">
    <property type="nucleotide sequence ID" value="NZ_BNJK01000001.1"/>
</dbReference>
<keyword evidence="2" id="KW-1133">Transmembrane helix</keyword>
<protein>
    <recommendedName>
        <fullName evidence="5">YtxH domain-containing protein</fullName>
    </recommendedName>
</protein>
<evidence type="ECO:0000256" key="2">
    <source>
        <dbReference type="SAM" id="Phobius"/>
    </source>
</evidence>
<accession>A0A8J3IIU8</accession>
<dbReference type="AlphaFoldDB" id="A0A8J3IIU8"/>
<dbReference type="EMBL" id="BNJK01000001">
    <property type="protein sequence ID" value="GHO95351.1"/>
    <property type="molecule type" value="Genomic_DNA"/>
</dbReference>
<keyword evidence="2" id="KW-0472">Membrane</keyword>
<evidence type="ECO:0000313" key="3">
    <source>
        <dbReference type="EMBL" id="GHO95351.1"/>
    </source>
</evidence>
<keyword evidence="4" id="KW-1185">Reference proteome</keyword>